<organism evidence="1 2">
    <name type="scientific">Buttiauxella agrestis</name>
    <dbReference type="NCBI Taxonomy" id="82977"/>
    <lineage>
        <taxon>Bacteria</taxon>
        <taxon>Pseudomonadati</taxon>
        <taxon>Pseudomonadota</taxon>
        <taxon>Gammaproteobacteria</taxon>
        <taxon>Enterobacterales</taxon>
        <taxon>Enterobacteriaceae</taxon>
        <taxon>Buttiauxella</taxon>
    </lineage>
</organism>
<dbReference type="EMBL" id="UIGI01000002">
    <property type="protein sequence ID" value="SUY92876.1"/>
    <property type="molecule type" value="Genomic_DNA"/>
</dbReference>
<reference evidence="1 2" key="1">
    <citation type="submission" date="2018-06" db="EMBL/GenBank/DDBJ databases">
        <authorList>
            <consortium name="Pathogen Informatics"/>
            <person name="Doyle S."/>
        </authorList>
    </citation>
    <scope>NUCLEOTIDE SEQUENCE [LARGE SCALE GENOMIC DNA]</scope>
    <source>
        <strain evidence="1 2">NCTC12119</strain>
    </source>
</reference>
<evidence type="ECO:0000313" key="1">
    <source>
        <dbReference type="EMBL" id="SUY92876.1"/>
    </source>
</evidence>
<dbReference type="RefSeq" id="WP_115632105.1">
    <property type="nucleotide sequence ID" value="NZ_UIGI01000002.1"/>
</dbReference>
<evidence type="ECO:0000313" key="2">
    <source>
        <dbReference type="Proteomes" id="UP000255528"/>
    </source>
</evidence>
<gene>
    <name evidence="1" type="ORF">NCTC12119_04906</name>
</gene>
<dbReference type="Proteomes" id="UP000255528">
    <property type="component" value="Unassembled WGS sequence"/>
</dbReference>
<protein>
    <submittedName>
        <fullName evidence="1">Uncharacterized protein</fullName>
    </submittedName>
</protein>
<sequence>MTIENASFIERVLQYSRDLKKAAEHYMAIANKDVPYYDKAMARQPFDKLLAPSDLTLMIDLLHAQNTELEQYRSAAKTAVAWTDSEELRDAGNSGCGYLFPIGGTANKFADPRRQVMLYQGPSIPTPELPIYQLRDWHWYDAEKRIYEEVTEAGGEGRIVYAAPPAPPPALPVYQYRIRNSYNGQASAWQTINRDQVDFVLKAQPINAEFQIISAAEYAAEEKQSD</sequence>
<proteinExistence type="predicted"/>
<name>A0A381KQV6_9ENTR</name>
<dbReference type="AlphaFoldDB" id="A0A381KQV6"/>
<accession>A0A381KQV6</accession>